<dbReference type="PANTHER" id="PTHR37826:SF2">
    <property type="entry name" value="ZINC-RIBBON DOMAIN-CONTAINING PROTEIN"/>
    <property type="match status" value="1"/>
</dbReference>
<gene>
    <name evidence="3" type="ORF">AVDCRST_MAG49-4008</name>
</gene>
<evidence type="ECO:0000259" key="1">
    <source>
        <dbReference type="Pfam" id="PF12773"/>
    </source>
</evidence>
<sequence length="361" mass="37504">MAILDLIEHPNEMSGEIVRRVPEGDSGEFRLGSQLVVREGQRAIFVRDGKALDVFGPGRHTISTNNIPLLTGLIGLPFGGRSPFTAEVYFVSMREFTDMKWGTAQPVVYRDSELGMVRLRAFGTYAMRVADPQVFVGTVVGARGAYTTAAIDDFLKSVVINEFNDLLGEVQTSILDLQRMTGEIADGARHALGDDFQRLGLALTAFNISAITPPDEVMRRIDERSGMAALGDMGTYTQFQAAQALRDAAQNPGGAGDATSTGVGLGAGLGLGQAMAGAVRAGFAGQAAPQQAAPQQAAPAAAPATTTCPNCQATVAAGAKFCPNCGKALQAAPVVCPKCGTQNQAGAKFCTNCGTGLATGG</sequence>
<feature type="domain" description="SPFH" evidence="2">
    <location>
        <begin position="28"/>
        <end position="228"/>
    </location>
</feature>
<protein>
    <submittedName>
        <fullName evidence="3">Virion core protein (Lumpy skin disease virus)</fullName>
    </submittedName>
</protein>
<dbReference type="SUPFAM" id="SSF117892">
    <property type="entry name" value="Band 7/SPFH domain"/>
    <property type="match status" value="1"/>
</dbReference>
<feature type="domain" description="DZANK-type" evidence="1">
    <location>
        <begin position="308"/>
        <end position="354"/>
    </location>
</feature>
<proteinExistence type="predicted"/>
<dbReference type="InterPro" id="IPR036013">
    <property type="entry name" value="Band_7/SPFH_dom_sf"/>
</dbReference>
<dbReference type="Pfam" id="PF12773">
    <property type="entry name" value="DZR"/>
    <property type="match status" value="1"/>
</dbReference>
<dbReference type="AlphaFoldDB" id="A0A6J4VBQ4"/>
<dbReference type="PANTHER" id="PTHR37826">
    <property type="entry name" value="FLOTILLIN BAND_7_5 DOMAIN PROTEIN"/>
    <property type="match status" value="1"/>
</dbReference>
<dbReference type="Pfam" id="PF13421">
    <property type="entry name" value="Band_7_1"/>
    <property type="match status" value="1"/>
</dbReference>
<dbReference type="CDD" id="cd03408">
    <property type="entry name" value="SPFH_like_u1"/>
    <property type="match status" value="1"/>
</dbReference>
<dbReference type="EMBL" id="CADCWG010000290">
    <property type="protein sequence ID" value="CAA9574436.1"/>
    <property type="molecule type" value="Genomic_DNA"/>
</dbReference>
<dbReference type="CDD" id="cd20335">
    <property type="entry name" value="BRcat_RBR"/>
    <property type="match status" value="1"/>
</dbReference>
<dbReference type="InterPro" id="IPR025874">
    <property type="entry name" value="DZR"/>
</dbReference>
<evidence type="ECO:0000259" key="2">
    <source>
        <dbReference type="Pfam" id="PF13421"/>
    </source>
</evidence>
<organism evidence="3">
    <name type="scientific">uncultured Thermomicrobiales bacterium</name>
    <dbReference type="NCBI Taxonomy" id="1645740"/>
    <lineage>
        <taxon>Bacteria</taxon>
        <taxon>Pseudomonadati</taxon>
        <taxon>Thermomicrobiota</taxon>
        <taxon>Thermomicrobia</taxon>
        <taxon>Thermomicrobiales</taxon>
        <taxon>environmental samples</taxon>
    </lineage>
</organism>
<dbReference type="Gene3D" id="3.30.479.30">
    <property type="entry name" value="Band 7 domain"/>
    <property type="match status" value="1"/>
</dbReference>
<reference evidence="3" key="1">
    <citation type="submission" date="2020-02" db="EMBL/GenBank/DDBJ databases">
        <authorList>
            <person name="Meier V. D."/>
        </authorList>
    </citation>
    <scope>NUCLEOTIDE SEQUENCE</scope>
    <source>
        <strain evidence="3">AVDCRST_MAG49</strain>
    </source>
</reference>
<name>A0A6J4VBQ4_9BACT</name>
<dbReference type="InterPro" id="IPR033880">
    <property type="entry name" value="SPFH_YdjI"/>
</dbReference>
<evidence type="ECO:0000313" key="3">
    <source>
        <dbReference type="EMBL" id="CAA9574436.1"/>
    </source>
</evidence>
<accession>A0A6J4VBQ4</accession>